<sequence>MQKVVPLGLLTPTTSTFPPFQQPSMALSRCGASLRGAPVEQPMESFPFSRQFLRVRRARLSPGCSSRRSQNSSPPVGQPVWDSPLLPSHLLPPTDTLRSPRRHRSTVVYFPSSSCRTFSSSPSPSVPELPSAHTFSWPLSLRLSASVLDSNPRSFPSSPFPATISFPLDAPVSSGSRAFPLCGSSSELQSGSLLSDTVKPSFVWRSPVDPVPVLCLRQTRTAGQGDREKCVISKPPQRQIGEGIRAGGPLSRIKQMRHPLSPVVPPTAFSVHTPYLGPLRAPQVEQPDEASSRFVSAAESREFEWWQNSGEKGELREPSMRVRETADASIQCSDRKRKILNGTEYIRRKSSHRGRIKRGSQAPAFKR</sequence>
<evidence type="ECO:0000313" key="1">
    <source>
        <dbReference type="PDB" id="9HQV"/>
    </source>
</evidence>
<proteinExistence type="evidence at protein level"/>
<name>A0AC62AEI9_TOXGO</name>
<reference evidence="1" key="1">
    <citation type="journal article" date="2025" name="Nat. Commun.">
        <title>Numerous rRNA molecules form the apicomplexan mitoribosome via repurposed protein and RNA elements.</title>
        <authorList>
            <person name="Shikha S."/>
            <person name="Tobiasson V."/>
            <person name="Ferreira Silva M."/>
            <person name="Ovciarikova J."/>
            <person name="Beraldi D."/>
            <person name="Muhleip A."/>
            <person name="Sheiner L."/>
        </authorList>
    </citation>
    <scope>STRUCTURE BY ELECTRON MICROSCOPY (2.52 ANGSTROMS)</scope>
</reference>
<accession>A0AC62AEI9</accession>
<dbReference type="PDB" id="9HQV">
    <property type="method" value="EM"/>
    <property type="resolution" value="2.52 A"/>
    <property type="chains" value="Yu=1-367"/>
</dbReference>
<keyword evidence="1" id="KW-0002">3D-structure</keyword>
<protein>
    <submittedName>
        <fullName evidence="1">mS137</fullName>
    </submittedName>
</protein>
<organism evidence="1">
    <name type="scientific">Toxoplasma gondii</name>
    <dbReference type="NCBI Taxonomy" id="5811"/>
    <lineage>
        <taxon>Eukaryota</taxon>
        <taxon>Sar</taxon>
        <taxon>Alveolata</taxon>
        <taxon>Apicomplexa</taxon>
        <taxon>Conoidasida</taxon>
        <taxon>Coccidia</taxon>
        <taxon>Eucoccidiorida</taxon>
        <taxon>Eimeriorina</taxon>
        <taxon>Sarcocystidae</taxon>
        <taxon>Toxoplasma</taxon>
    </lineage>
</organism>